<evidence type="ECO:0000259" key="1">
    <source>
        <dbReference type="Pfam" id="PF00535"/>
    </source>
</evidence>
<dbReference type="OrthoDB" id="9802649at2"/>
<protein>
    <recommendedName>
        <fullName evidence="1">Glycosyltransferase 2-like domain-containing protein</fullName>
    </recommendedName>
</protein>
<accession>A0A1Y4SUQ5</accession>
<proteinExistence type="predicted"/>
<dbReference type="PANTHER" id="PTHR43685:SF2">
    <property type="entry name" value="GLYCOSYLTRANSFERASE 2-LIKE DOMAIN-CONTAINING PROTEIN"/>
    <property type="match status" value="1"/>
</dbReference>
<evidence type="ECO:0000313" key="2">
    <source>
        <dbReference type="EMBL" id="OUQ33645.1"/>
    </source>
</evidence>
<comment type="caution">
    <text evidence="2">The sequence shown here is derived from an EMBL/GenBank/DDBJ whole genome shotgun (WGS) entry which is preliminary data.</text>
</comment>
<dbReference type="Proteomes" id="UP000195305">
    <property type="component" value="Unassembled WGS sequence"/>
</dbReference>
<dbReference type="InterPro" id="IPR001173">
    <property type="entry name" value="Glyco_trans_2-like"/>
</dbReference>
<gene>
    <name evidence="2" type="ORF">B5E75_09565</name>
</gene>
<dbReference type="SUPFAM" id="SSF53448">
    <property type="entry name" value="Nucleotide-diphospho-sugar transferases"/>
    <property type="match status" value="1"/>
</dbReference>
<dbReference type="EMBL" id="NFLJ01000027">
    <property type="protein sequence ID" value="OUQ33645.1"/>
    <property type="molecule type" value="Genomic_DNA"/>
</dbReference>
<evidence type="ECO:0000313" key="3">
    <source>
        <dbReference type="Proteomes" id="UP000195305"/>
    </source>
</evidence>
<sequence>MATYNGEKYLNDQLKSIFNQTGVLVKVLVRDDGSTDNTISILEDWSKTNNLEWYTGEHLNVQFGFYDLMVHAKNYNYNYFAFSDQDDIWDSDKLYIALQHLQEADNLKPSLYYCGQKLVDENLNYLDTHYLNTKRNLKTKFIFSDIAGCTAVFNKDLLLKVIAYKPSYMMMHDTWILKVCLSLGGEVFVDKNPHMNYRQHGNNTVGLSNALSSKIKRANTYIFDYDLKTQMSELLAGYEKFIVPEYLEVINKIINAKKNKKYFFDKKKFDFYDKGLNLTFRIKVLLNKL</sequence>
<feature type="domain" description="Glycosyltransferase 2-like" evidence="1">
    <location>
        <begin position="1"/>
        <end position="158"/>
    </location>
</feature>
<organism evidence="2 3">
    <name type="scientific">Massilimicrobiota timonensis</name>
    <dbReference type="NCBI Taxonomy" id="1776392"/>
    <lineage>
        <taxon>Bacteria</taxon>
        <taxon>Bacillati</taxon>
        <taxon>Bacillota</taxon>
        <taxon>Erysipelotrichia</taxon>
        <taxon>Erysipelotrichales</taxon>
        <taxon>Erysipelotrichaceae</taxon>
        <taxon>Massilimicrobiota</taxon>
    </lineage>
</organism>
<dbReference type="InterPro" id="IPR050834">
    <property type="entry name" value="Glycosyltransf_2"/>
</dbReference>
<dbReference type="InterPro" id="IPR029044">
    <property type="entry name" value="Nucleotide-diphossugar_trans"/>
</dbReference>
<dbReference type="PANTHER" id="PTHR43685">
    <property type="entry name" value="GLYCOSYLTRANSFERASE"/>
    <property type="match status" value="1"/>
</dbReference>
<keyword evidence="3" id="KW-1185">Reference proteome</keyword>
<name>A0A1Y4SUQ5_9FIRM</name>
<reference evidence="2 3" key="1">
    <citation type="journal article" date="2018" name="BMC Genomics">
        <title>Whole genome sequencing and function prediction of 133 gut anaerobes isolated from chicken caecum in pure cultures.</title>
        <authorList>
            <person name="Medvecky M."/>
            <person name="Cejkova D."/>
            <person name="Polansky O."/>
            <person name="Karasova D."/>
            <person name="Kubasova T."/>
            <person name="Cizek A."/>
            <person name="Rychlik I."/>
        </authorList>
    </citation>
    <scope>NUCLEOTIDE SEQUENCE [LARGE SCALE GENOMIC DNA]</scope>
    <source>
        <strain evidence="2 3">An13</strain>
    </source>
</reference>
<dbReference type="Pfam" id="PF00535">
    <property type="entry name" value="Glycos_transf_2"/>
    <property type="match status" value="1"/>
</dbReference>
<dbReference type="Gene3D" id="3.90.550.10">
    <property type="entry name" value="Spore Coat Polysaccharide Biosynthesis Protein SpsA, Chain A"/>
    <property type="match status" value="1"/>
</dbReference>
<dbReference type="AlphaFoldDB" id="A0A1Y4SUQ5"/>